<organism evidence="2 3">
    <name type="scientific">Rubrivivax gelatinosus</name>
    <name type="common">Rhodocyclus gelatinosus</name>
    <name type="synonym">Rhodopseudomonas gelatinosa</name>
    <dbReference type="NCBI Taxonomy" id="28068"/>
    <lineage>
        <taxon>Bacteria</taxon>
        <taxon>Pseudomonadati</taxon>
        <taxon>Pseudomonadota</taxon>
        <taxon>Betaproteobacteria</taxon>
        <taxon>Burkholderiales</taxon>
        <taxon>Sphaerotilaceae</taxon>
        <taxon>Rubrivivax</taxon>
    </lineage>
</organism>
<dbReference type="Proteomes" id="UP001041814">
    <property type="component" value="Unassembled WGS sequence"/>
</dbReference>
<evidence type="ECO:0000313" key="3">
    <source>
        <dbReference type="Proteomes" id="UP001041814"/>
    </source>
</evidence>
<evidence type="ECO:0000256" key="1">
    <source>
        <dbReference type="SAM" id="Phobius"/>
    </source>
</evidence>
<dbReference type="EMBL" id="NRRU01000029">
    <property type="protein sequence ID" value="MBK1713022.1"/>
    <property type="molecule type" value="Genomic_DNA"/>
</dbReference>
<feature type="transmembrane region" description="Helical" evidence="1">
    <location>
        <begin position="35"/>
        <end position="50"/>
    </location>
</feature>
<protein>
    <submittedName>
        <fullName evidence="2">Uncharacterized protein</fullName>
    </submittedName>
</protein>
<reference evidence="2" key="2">
    <citation type="journal article" date="2020" name="Microorganisms">
        <title>Osmotic Adaptation and Compatible Solute Biosynthesis of Phototrophic Bacteria as Revealed from Genome Analyses.</title>
        <authorList>
            <person name="Imhoff J.F."/>
            <person name="Rahn T."/>
            <person name="Kunzel S."/>
            <person name="Keller A."/>
            <person name="Neulinger S.C."/>
        </authorList>
    </citation>
    <scope>NUCLEOTIDE SEQUENCE</scope>
    <source>
        <strain evidence="2">IM 151</strain>
    </source>
</reference>
<comment type="caution">
    <text evidence="2">The sequence shown here is derived from an EMBL/GenBank/DDBJ whole genome shotgun (WGS) entry which is preliminary data.</text>
</comment>
<accession>A0ABS1DSM6</accession>
<evidence type="ECO:0000313" key="2">
    <source>
        <dbReference type="EMBL" id="MBK1713022.1"/>
    </source>
</evidence>
<keyword evidence="3" id="KW-1185">Reference proteome</keyword>
<sequence length="387" mass="43525">MLRFKPDGWLEGLLRPLILIDPSAGIYFERAAPDFRFAWLGLLLLVVWFAHRGRPGFGRQSTQALLLLGLTFYVWTFVIGNARYFAFGLLLVGPLLVMVWRRLPGTRSFRVSVLALVCTMQVYGVYQSYRPNQWGLARWSDGPALSLEDAPQRHRPAVFLTVTTISYSALVPLFHPDSRWANVTGQIDLTPKLPEFVRLQRLVASDLPRYIVAPILPNFMDADGQPEPAVREYYDRVAGSVGLGSAPAPCTALWSTLPTGLAETRGSGPRQRGFWICPLQATGRAAPAAATAFDARTLRVFERIEAACPRFFPPNNGIDRVIDGVALRHYAGSDMRLYLDGADRVQFRYFRAMNPTYVATGAEVLQDRFQLPCDKVDGRYRWPWARD</sequence>
<feature type="transmembrane region" description="Helical" evidence="1">
    <location>
        <begin position="62"/>
        <end position="78"/>
    </location>
</feature>
<name>A0ABS1DSM6_RUBGE</name>
<proteinExistence type="predicted"/>
<keyword evidence="1" id="KW-0472">Membrane</keyword>
<reference evidence="2" key="1">
    <citation type="submission" date="2017-08" db="EMBL/GenBank/DDBJ databases">
        <authorList>
            <person name="Imhoff J.F."/>
            <person name="Rahn T."/>
            <person name="Kuenzel S."/>
            <person name="Neulinger S.C."/>
        </authorList>
    </citation>
    <scope>NUCLEOTIDE SEQUENCE</scope>
    <source>
        <strain evidence="2">IM 151</strain>
    </source>
</reference>
<keyword evidence="1" id="KW-1133">Transmembrane helix</keyword>
<keyword evidence="1" id="KW-0812">Transmembrane</keyword>
<gene>
    <name evidence="2" type="ORF">CKO43_09545</name>
</gene>
<dbReference type="RefSeq" id="WP_200229394.1">
    <property type="nucleotide sequence ID" value="NZ_NRRT01000032.1"/>
</dbReference>